<protein>
    <submittedName>
        <fullName evidence="7">Monosaccharide-transporting ATPase</fullName>
        <ecNumber evidence="7">3.6.3.17</ecNumber>
    </submittedName>
</protein>
<feature type="transmembrane region" description="Helical" evidence="6">
    <location>
        <begin position="298"/>
        <end position="317"/>
    </location>
</feature>
<evidence type="ECO:0000256" key="1">
    <source>
        <dbReference type="ARBA" id="ARBA00004651"/>
    </source>
</evidence>
<dbReference type="PANTHER" id="PTHR32196">
    <property type="entry name" value="ABC TRANSPORTER PERMEASE PROTEIN YPHD-RELATED-RELATED"/>
    <property type="match status" value="1"/>
</dbReference>
<organism evidence="7 8">
    <name type="scientific">Roseiflexus castenholzii (strain DSM 13941 / HLO8)</name>
    <dbReference type="NCBI Taxonomy" id="383372"/>
    <lineage>
        <taxon>Bacteria</taxon>
        <taxon>Bacillati</taxon>
        <taxon>Chloroflexota</taxon>
        <taxon>Chloroflexia</taxon>
        <taxon>Chloroflexales</taxon>
        <taxon>Roseiflexineae</taxon>
        <taxon>Roseiflexaceae</taxon>
        <taxon>Roseiflexus</taxon>
    </lineage>
</organism>
<feature type="transmembrane region" description="Helical" evidence="6">
    <location>
        <begin position="164"/>
        <end position="184"/>
    </location>
</feature>
<dbReference type="OrthoDB" id="9808136at2"/>
<dbReference type="CDD" id="cd06579">
    <property type="entry name" value="TM_PBP1_transp_AraH_like"/>
    <property type="match status" value="1"/>
</dbReference>
<proteinExistence type="predicted"/>
<dbReference type="GO" id="GO:0005886">
    <property type="term" value="C:plasma membrane"/>
    <property type="evidence" value="ECO:0007669"/>
    <property type="project" value="UniProtKB-SubCell"/>
</dbReference>
<dbReference type="STRING" id="383372.Rcas_2668"/>
<sequence length="322" mass="33888">MKPSRWQQVTYRHPYLFALLLLVVAFTANVLLQPNLLDPMTLNSNMRVFLPLILVAIGQAIVMIGGGIDISVGSIVSIVNAILATQIGLSGDLSTAGMVMGMALLVGMGAGALNGLFIAYLRLQPIITTFATSFIYAGLALFILPNPGGGVPSRLTAFYRETIILWLPLAFYVIGLFLLAWGIVRRTRYGRYLYAVGCKADAAYETGVPVRAVQFSTYVISGLMAAFGGIAMTLLTGSGNAQVGDPLTLSSITAAVIGGTPLSGGAGGIAGPIIGAVILGLIRNIISFANVATWWQTFVNAAIIVLALAMPGIINLVRRRNS</sequence>
<evidence type="ECO:0000256" key="4">
    <source>
        <dbReference type="ARBA" id="ARBA00022989"/>
    </source>
</evidence>
<gene>
    <name evidence="7" type="ordered locus">Rcas_2668</name>
</gene>
<dbReference type="Proteomes" id="UP000000263">
    <property type="component" value="Chromosome"/>
</dbReference>
<evidence type="ECO:0000256" key="2">
    <source>
        <dbReference type="ARBA" id="ARBA00022475"/>
    </source>
</evidence>
<reference evidence="7 8" key="1">
    <citation type="submission" date="2007-08" db="EMBL/GenBank/DDBJ databases">
        <title>Complete sequence of Roseiflexus castenholzii DSM 13941.</title>
        <authorList>
            <consortium name="US DOE Joint Genome Institute"/>
            <person name="Copeland A."/>
            <person name="Lucas S."/>
            <person name="Lapidus A."/>
            <person name="Barry K."/>
            <person name="Glavina del Rio T."/>
            <person name="Dalin E."/>
            <person name="Tice H."/>
            <person name="Pitluck S."/>
            <person name="Thompson L.S."/>
            <person name="Brettin T."/>
            <person name="Bruce D."/>
            <person name="Detter J.C."/>
            <person name="Han C."/>
            <person name="Tapia R."/>
            <person name="Schmutz J."/>
            <person name="Larimer F."/>
            <person name="Land M."/>
            <person name="Hauser L."/>
            <person name="Kyrpides N."/>
            <person name="Mikhailova N."/>
            <person name="Bryant D.A."/>
            <person name="Hanada S."/>
            <person name="Tsukatani Y."/>
            <person name="Richardson P."/>
        </authorList>
    </citation>
    <scope>NUCLEOTIDE SEQUENCE [LARGE SCALE GENOMIC DNA]</scope>
    <source>
        <strain evidence="8">DSM 13941 / HLO8</strain>
    </source>
</reference>
<evidence type="ECO:0000256" key="5">
    <source>
        <dbReference type="ARBA" id="ARBA00023136"/>
    </source>
</evidence>
<feature type="transmembrane region" description="Helical" evidence="6">
    <location>
        <begin position="215"/>
        <end position="235"/>
    </location>
</feature>
<feature type="transmembrane region" description="Helical" evidence="6">
    <location>
        <begin position="72"/>
        <end position="89"/>
    </location>
</feature>
<dbReference type="GO" id="GO:0016787">
    <property type="term" value="F:hydrolase activity"/>
    <property type="evidence" value="ECO:0007669"/>
    <property type="project" value="UniProtKB-KW"/>
</dbReference>
<dbReference type="AlphaFoldDB" id="A7NMH7"/>
<dbReference type="RefSeq" id="WP_012121163.1">
    <property type="nucleotide sequence ID" value="NC_009767.1"/>
</dbReference>
<dbReference type="eggNOG" id="COG1172">
    <property type="taxonomic scope" value="Bacteria"/>
</dbReference>
<feature type="transmembrane region" description="Helical" evidence="6">
    <location>
        <begin position="48"/>
        <end position="65"/>
    </location>
</feature>
<name>A7NMH7_ROSCS</name>
<keyword evidence="7" id="KW-0378">Hydrolase</keyword>
<keyword evidence="8" id="KW-1185">Reference proteome</keyword>
<keyword evidence="2" id="KW-1003">Cell membrane</keyword>
<evidence type="ECO:0000313" key="8">
    <source>
        <dbReference type="Proteomes" id="UP000000263"/>
    </source>
</evidence>
<dbReference type="EC" id="3.6.3.17" evidence="7"/>
<keyword evidence="3 6" id="KW-0812">Transmembrane</keyword>
<dbReference type="GO" id="GO:0022857">
    <property type="term" value="F:transmembrane transporter activity"/>
    <property type="evidence" value="ECO:0007669"/>
    <property type="project" value="InterPro"/>
</dbReference>
<feature type="transmembrane region" description="Helical" evidence="6">
    <location>
        <begin position="95"/>
        <end position="119"/>
    </location>
</feature>
<comment type="subcellular location">
    <subcellularLocation>
        <location evidence="1">Cell membrane</location>
        <topology evidence="1">Multi-pass membrane protein</topology>
    </subcellularLocation>
</comment>
<keyword evidence="4 6" id="KW-1133">Transmembrane helix</keyword>
<feature type="transmembrane region" description="Helical" evidence="6">
    <location>
        <begin position="126"/>
        <end position="144"/>
    </location>
</feature>
<accession>A7NMH7</accession>
<evidence type="ECO:0000256" key="6">
    <source>
        <dbReference type="SAM" id="Phobius"/>
    </source>
</evidence>
<dbReference type="KEGG" id="rca:Rcas_2668"/>
<keyword evidence="5 6" id="KW-0472">Membrane</keyword>
<dbReference type="Pfam" id="PF02653">
    <property type="entry name" value="BPD_transp_2"/>
    <property type="match status" value="1"/>
</dbReference>
<evidence type="ECO:0000256" key="3">
    <source>
        <dbReference type="ARBA" id="ARBA00022692"/>
    </source>
</evidence>
<dbReference type="InterPro" id="IPR001851">
    <property type="entry name" value="ABC_transp_permease"/>
</dbReference>
<dbReference type="EMBL" id="CP000804">
    <property type="protein sequence ID" value="ABU58739.1"/>
    <property type="molecule type" value="Genomic_DNA"/>
</dbReference>
<evidence type="ECO:0000313" key="7">
    <source>
        <dbReference type="EMBL" id="ABU58739.1"/>
    </source>
</evidence>
<dbReference type="HOGENOM" id="CLU_028880_3_2_0"/>